<evidence type="ECO:0008006" key="5">
    <source>
        <dbReference type="Google" id="ProtNLM"/>
    </source>
</evidence>
<dbReference type="SUPFAM" id="SSF52266">
    <property type="entry name" value="SGNH hydrolase"/>
    <property type="match status" value="1"/>
</dbReference>
<evidence type="ECO:0000259" key="2">
    <source>
        <dbReference type="Pfam" id="PF14607"/>
    </source>
</evidence>
<sequence>MSVQSIENILNQLVVAPFEHIDDNSAKWLSPLSPPFRITGFPWIEKEGIYRRLPAKPDVCLPQAVDTLAYCTAGGQVRFRTNTSKLLIKARLTGAASMYHMTAAGQCGFDCYIAEPGKRHRYLSTAKFQGSSKEYTAKLYEWNSERTLDVVLNFPLYQGVEELWIGIDEEASIGAPPPYACDKPIVIYGTSVTQGGCASRPGMAYSNILSRMIPFPFVNLGFSGSGKGEPELARLIADIDNPALFVLDYEGNTGAPENIARSLPVFIQILRERHPEVPILVVSKIRNSGDFFYEGRLEMYERRRRVQRENVMLRRADGDRHIHFVDGASLLGEEGAEECTVDGTHPTDLGFMRMAQSLKPVIERLVSHEFRP</sequence>
<dbReference type="Proteomes" id="UP000309676">
    <property type="component" value="Unassembled WGS sequence"/>
</dbReference>
<dbReference type="AlphaFoldDB" id="A0A5R9G8R7"/>
<comment type="caution">
    <text evidence="3">The sequence shown here is derived from an EMBL/GenBank/DDBJ whole genome shotgun (WGS) entry which is preliminary data.</text>
</comment>
<name>A0A5R9G8R7_9BACL</name>
<dbReference type="InterPro" id="IPR032740">
    <property type="entry name" value="GxDLY"/>
</dbReference>
<dbReference type="InterPro" id="IPR036514">
    <property type="entry name" value="SGNH_hydro_sf"/>
</dbReference>
<feature type="domain" description="SGNH hydrolase-type esterase" evidence="1">
    <location>
        <begin position="183"/>
        <end position="363"/>
    </location>
</feature>
<feature type="domain" description="SGNH hydrolase-type esterase N-terminal" evidence="2">
    <location>
        <begin position="27"/>
        <end position="173"/>
    </location>
</feature>
<gene>
    <name evidence="3" type="ORF">FE782_18835</name>
</gene>
<dbReference type="Gene3D" id="2.60.120.260">
    <property type="entry name" value="Galactose-binding domain-like"/>
    <property type="match status" value="1"/>
</dbReference>
<accession>A0A5R9G8R7</accession>
<dbReference type="Pfam" id="PF14606">
    <property type="entry name" value="Lipase_GDSL_3"/>
    <property type="match status" value="1"/>
</dbReference>
<evidence type="ECO:0000313" key="3">
    <source>
        <dbReference type="EMBL" id="TLS50756.1"/>
    </source>
</evidence>
<dbReference type="Gene3D" id="3.40.50.1110">
    <property type="entry name" value="SGNH hydrolase"/>
    <property type="match status" value="1"/>
</dbReference>
<dbReference type="EMBL" id="VCIW01000013">
    <property type="protein sequence ID" value="TLS50756.1"/>
    <property type="molecule type" value="Genomic_DNA"/>
</dbReference>
<dbReference type="Pfam" id="PF14607">
    <property type="entry name" value="GxDLY"/>
    <property type="match status" value="1"/>
</dbReference>
<keyword evidence="4" id="KW-1185">Reference proteome</keyword>
<evidence type="ECO:0000259" key="1">
    <source>
        <dbReference type="Pfam" id="PF14606"/>
    </source>
</evidence>
<evidence type="ECO:0000313" key="4">
    <source>
        <dbReference type="Proteomes" id="UP000309676"/>
    </source>
</evidence>
<reference evidence="3 4" key="1">
    <citation type="submission" date="2019-05" db="EMBL/GenBank/DDBJ databases">
        <authorList>
            <person name="Narsing Rao M.P."/>
            <person name="Li W.J."/>
        </authorList>
    </citation>
    <scope>NUCLEOTIDE SEQUENCE [LARGE SCALE GENOMIC DNA]</scope>
    <source>
        <strain evidence="3 4">SYSU_K30003</strain>
    </source>
</reference>
<organism evidence="3 4">
    <name type="scientific">Paenibacillus antri</name>
    <dbReference type="NCBI Taxonomy" id="2582848"/>
    <lineage>
        <taxon>Bacteria</taxon>
        <taxon>Bacillati</taxon>
        <taxon>Bacillota</taxon>
        <taxon>Bacilli</taxon>
        <taxon>Bacillales</taxon>
        <taxon>Paenibacillaceae</taxon>
        <taxon>Paenibacillus</taxon>
    </lineage>
</organism>
<dbReference type="OrthoDB" id="5624617at2"/>
<protein>
    <recommendedName>
        <fullName evidence="5">Hydrolase</fullName>
    </recommendedName>
</protein>
<dbReference type="InterPro" id="IPR013830">
    <property type="entry name" value="SGNH_hydro"/>
</dbReference>
<proteinExistence type="predicted"/>
<dbReference type="RefSeq" id="WP_138195790.1">
    <property type="nucleotide sequence ID" value="NZ_VCIW01000013.1"/>
</dbReference>